<dbReference type="Proteomes" id="UP000565724">
    <property type="component" value="Unassembled WGS sequence"/>
</dbReference>
<feature type="domain" description="Beta-lactamase-related" evidence="1">
    <location>
        <begin position="37"/>
        <end position="295"/>
    </location>
</feature>
<dbReference type="InterPro" id="IPR012338">
    <property type="entry name" value="Beta-lactam/transpept-like"/>
</dbReference>
<comment type="caution">
    <text evidence="2">The sequence shown here is derived from an EMBL/GenBank/DDBJ whole genome shotgun (WGS) entry which is preliminary data.</text>
</comment>
<dbReference type="SUPFAM" id="SSF56601">
    <property type="entry name" value="beta-lactamase/transpeptidase-like"/>
    <property type="match status" value="1"/>
</dbReference>
<dbReference type="InterPro" id="IPR050789">
    <property type="entry name" value="Diverse_Enzym_Activities"/>
</dbReference>
<accession>A0A7Y6DX64</accession>
<evidence type="ECO:0000259" key="1">
    <source>
        <dbReference type="Pfam" id="PF00144"/>
    </source>
</evidence>
<dbReference type="Gene3D" id="3.40.710.10">
    <property type="entry name" value="DD-peptidase/beta-lactamase superfamily"/>
    <property type="match status" value="1"/>
</dbReference>
<gene>
    <name evidence="2" type="ORF">HP550_05050</name>
</gene>
<dbReference type="AlphaFoldDB" id="A0A7Y6DX64"/>
<protein>
    <submittedName>
        <fullName evidence="2">Serine hydrolase</fullName>
    </submittedName>
</protein>
<evidence type="ECO:0000313" key="3">
    <source>
        <dbReference type="Proteomes" id="UP000565724"/>
    </source>
</evidence>
<proteinExistence type="predicted"/>
<dbReference type="InterPro" id="IPR001466">
    <property type="entry name" value="Beta-lactam-related"/>
</dbReference>
<dbReference type="EMBL" id="JABMCI010000053">
    <property type="protein sequence ID" value="NUU16614.1"/>
    <property type="molecule type" value="Genomic_DNA"/>
</dbReference>
<keyword evidence="2" id="KW-0378">Hydrolase</keyword>
<dbReference type="RefSeq" id="WP_175346501.1">
    <property type="nucleotide sequence ID" value="NZ_JABMCI010000053.1"/>
</dbReference>
<dbReference type="GO" id="GO:0016787">
    <property type="term" value="F:hydrolase activity"/>
    <property type="evidence" value="ECO:0007669"/>
    <property type="project" value="UniProtKB-KW"/>
</dbReference>
<organism evidence="2 3">
    <name type="scientific">Cellulomonas humilata</name>
    <dbReference type="NCBI Taxonomy" id="144055"/>
    <lineage>
        <taxon>Bacteria</taxon>
        <taxon>Bacillati</taxon>
        <taxon>Actinomycetota</taxon>
        <taxon>Actinomycetes</taxon>
        <taxon>Micrococcales</taxon>
        <taxon>Cellulomonadaceae</taxon>
        <taxon>Cellulomonas</taxon>
    </lineage>
</organism>
<name>A0A7Y6DX64_9CELL</name>
<dbReference type="PANTHER" id="PTHR43283:SF7">
    <property type="entry name" value="BETA-LACTAMASE-RELATED DOMAIN-CONTAINING PROTEIN"/>
    <property type="match status" value="1"/>
</dbReference>
<sequence length="484" mass="52432">MPGRRRLPRSTPEEQGVDPRALSRLVDALVAWPELHSLMVLRHGAVVAEGWAAPYASDRLHELYSLSKSVTSTAVGFAVADGLLTVDDLVLDHFPDQAPATPDANLRRMRVRHLLTMTTGHAQDPTDRVFPTADWVASFLAQPVEHEPGTFFAYNTAATFMLSAIVQRLTGQRLLDYLGPRLLEPLGIEGATWQQSPDGIDTGGSGLSATTEDVAVFGQVYLQGGVWQGSQVVPADWVAEATHAQVPNDGGPDPDWTQGYGYQFWRGRHGSYRGDGAFGQFCVVLPEQDVVVVTTSGVADMHHQLELVWEHLLPGLSDAPLPADDEGRALLADRLGSLRLDPPTGAPTSPTAARLSGRTITFEPHPLQIRNAVLEVGREQDRLTVDHGEDTVIVTVGHAQPALTRTTLRRREPEDVLVSGTWTSVDTYVLTLRFVEAPFVATVTMTVSGDDVVVRCQMNAAFGPTTAPPLVGTFVQAVDDVWVG</sequence>
<keyword evidence="3" id="KW-1185">Reference proteome</keyword>
<reference evidence="2 3" key="1">
    <citation type="submission" date="2020-05" db="EMBL/GenBank/DDBJ databases">
        <title>Genome Sequencing of Type Strains.</title>
        <authorList>
            <person name="Lemaire J.F."/>
            <person name="Inderbitzin P."/>
            <person name="Gregorio O.A."/>
            <person name="Collins S.B."/>
            <person name="Wespe N."/>
            <person name="Knight-Connoni V."/>
        </authorList>
    </citation>
    <scope>NUCLEOTIDE SEQUENCE [LARGE SCALE GENOMIC DNA]</scope>
    <source>
        <strain evidence="2 3">ATCC 25174</strain>
    </source>
</reference>
<dbReference type="PANTHER" id="PTHR43283">
    <property type="entry name" value="BETA-LACTAMASE-RELATED"/>
    <property type="match status" value="1"/>
</dbReference>
<evidence type="ECO:0000313" key="2">
    <source>
        <dbReference type="EMBL" id="NUU16614.1"/>
    </source>
</evidence>
<dbReference type="Pfam" id="PF00144">
    <property type="entry name" value="Beta-lactamase"/>
    <property type="match status" value="1"/>
</dbReference>